<evidence type="ECO:0000256" key="2">
    <source>
        <dbReference type="ARBA" id="ARBA00022741"/>
    </source>
</evidence>
<keyword evidence="3" id="KW-0418">Kinase</keyword>
<organism evidence="6 7">
    <name type="scientific">Diversispora epigaea</name>
    <dbReference type="NCBI Taxonomy" id="1348612"/>
    <lineage>
        <taxon>Eukaryota</taxon>
        <taxon>Fungi</taxon>
        <taxon>Fungi incertae sedis</taxon>
        <taxon>Mucoromycota</taxon>
        <taxon>Glomeromycotina</taxon>
        <taxon>Glomeromycetes</taxon>
        <taxon>Diversisporales</taxon>
        <taxon>Diversisporaceae</taxon>
        <taxon>Diversispora</taxon>
    </lineage>
</organism>
<evidence type="ECO:0000313" key="6">
    <source>
        <dbReference type="EMBL" id="RHZ75681.1"/>
    </source>
</evidence>
<gene>
    <name evidence="6" type="ORF">Glove_212g246</name>
</gene>
<sequence>MTDFCLECNQKHNDIKQITKGGYGTNYYAKWDGSIGDWDIENQTRSGIKKFNDVVDINEDFLNEMAIHLRASDDERLLALFYGITKDPETREYMMVLEYFEGGTNEFTKIHKLDIVHPPEVLNGGECTKAFVAYELITGLPPYHNASHDKDLAFKICNGFRPKIPFHTPKLITQIIMRCLDARITHRPTFSELFKQLDKYYQAEEFSKNQTTTDTTTTTPTNYKTVDFSIFQIFICIYYNSNNNNNEITIQIKETEEFSKNQTTTDTTITTSTN</sequence>
<dbReference type="Proteomes" id="UP000266861">
    <property type="component" value="Unassembled WGS sequence"/>
</dbReference>
<dbReference type="InterPro" id="IPR011009">
    <property type="entry name" value="Kinase-like_dom_sf"/>
</dbReference>
<dbReference type="SUPFAM" id="SSF56112">
    <property type="entry name" value="Protein kinase-like (PK-like)"/>
    <property type="match status" value="1"/>
</dbReference>
<dbReference type="STRING" id="1348612.A0A397IIA4"/>
<reference evidence="6 7" key="1">
    <citation type="submission" date="2018-08" db="EMBL/GenBank/DDBJ databases">
        <title>Genome and evolution of the arbuscular mycorrhizal fungus Diversispora epigaea (formerly Glomus versiforme) and its bacterial endosymbionts.</title>
        <authorList>
            <person name="Sun X."/>
            <person name="Fei Z."/>
            <person name="Harrison M."/>
        </authorList>
    </citation>
    <scope>NUCLEOTIDE SEQUENCE [LARGE SCALE GENOMIC DNA]</scope>
    <source>
        <strain evidence="6 7">IT104</strain>
    </source>
</reference>
<dbReference type="PANTHER" id="PTHR44329">
    <property type="entry name" value="SERINE/THREONINE-PROTEIN KINASE TNNI3K-RELATED"/>
    <property type="match status" value="1"/>
</dbReference>
<dbReference type="EMBL" id="PQFF01000197">
    <property type="protein sequence ID" value="RHZ75681.1"/>
    <property type="molecule type" value="Genomic_DNA"/>
</dbReference>
<dbReference type="InterPro" id="IPR001245">
    <property type="entry name" value="Ser-Thr/Tyr_kinase_cat_dom"/>
</dbReference>
<comment type="caution">
    <text evidence="6">The sequence shown here is derived from an EMBL/GenBank/DDBJ whole genome shotgun (WGS) entry which is preliminary data.</text>
</comment>
<name>A0A397IIA4_9GLOM</name>
<dbReference type="InterPro" id="IPR051681">
    <property type="entry name" value="Ser/Thr_Kinases-Pseudokinases"/>
</dbReference>
<dbReference type="Gene3D" id="1.10.510.10">
    <property type="entry name" value="Transferase(Phosphotransferase) domain 1"/>
    <property type="match status" value="2"/>
</dbReference>
<protein>
    <recommendedName>
        <fullName evidence="5">Serine-threonine/tyrosine-protein kinase catalytic domain-containing protein</fullName>
    </recommendedName>
</protein>
<dbReference type="Pfam" id="PF07714">
    <property type="entry name" value="PK_Tyr_Ser-Thr"/>
    <property type="match status" value="1"/>
</dbReference>
<dbReference type="AlphaFoldDB" id="A0A397IIA4"/>
<evidence type="ECO:0000256" key="4">
    <source>
        <dbReference type="ARBA" id="ARBA00022840"/>
    </source>
</evidence>
<dbReference type="PANTHER" id="PTHR44329:SF288">
    <property type="entry name" value="MITOGEN-ACTIVATED PROTEIN KINASE KINASE KINASE 20"/>
    <property type="match status" value="1"/>
</dbReference>
<keyword evidence="2" id="KW-0547">Nucleotide-binding</keyword>
<proteinExistence type="predicted"/>
<evidence type="ECO:0000256" key="3">
    <source>
        <dbReference type="ARBA" id="ARBA00022777"/>
    </source>
</evidence>
<keyword evidence="4" id="KW-0067">ATP-binding</keyword>
<evidence type="ECO:0000313" key="7">
    <source>
        <dbReference type="Proteomes" id="UP000266861"/>
    </source>
</evidence>
<keyword evidence="1" id="KW-0808">Transferase</keyword>
<evidence type="ECO:0000256" key="1">
    <source>
        <dbReference type="ARBA" id="ARBA00022679"/>
    </source>
</evidence>
<dbReference type="GO" id="GO:0004674">
    <property type="term" value="F:protein serine/threonine kinase activity"/>
    <property type="evidence" value="ECO:0007669"/>
    <property type="project" value="TreeGrafter"/>
</dbReference>
<feature type="domain" description="Serine-threonine/tyrosine-protein kinase catalytic" evidence="5">
    <location>
        <begin position="132"/>
        <end position="197"/>
    </location>
</feature>
<dbReference type="GO" id="GO:0005524">
    <property type="term" value="F:ATP binding"/>
    <property type="evidence" value="ECO:0007669"/>
    <property type="project" value="UniProtKB-KW"/>
</dbReference>
<accession>A0A397IIA4</accession>
<keyword evidence="7" id="KW-1185">Reference proteome</keyword>
<evidence type="ECO:0000259" key="5">
    <source>
        <dbReference type="Pfam" id="PF07714"/>
    </source>
</evidence>